<dbReference type="InterPro" id="IPR032347">
    <property type="entry name" value="DUF4864"/>
</dbReference>
<evidence type="ECO:0000256" key="1">
    <source>
        <dbReference type="SAM" id="Phobius"/>
    </source>
</evidence>
<sequence length="411" mass="47996">MMFCTNCGAPLSDNSQFCPSCGKKANPQEPGQIPSPPSPPLQKKFRWKKWLSIFAILALLFFIFVYIASKELTETVEKQLEALRANKITEAYYSYTSKEFQNTTSLDKFREFIQHQPAFHENKTINFYESTFQDNILTLKGILISKDNQKLNIEYKLIDEDGFWKILSIELIDPHISNSSSEQQNQLQMLVKNQLAYLKAEDSHSAYTKTISKQFQKETPFDEFEKFVSTYPFVFNYEHIDFKDFVSSEERPQIVVILHTPSGKYPIEYELEKEHGQWKVWSMRFYLTSDKNSPLNNPAKSLQIVVDKQLSAISKGKLKEAYQLTSKEFQINTPLPLFEKYIKEFPLLSQYESIKYGQSVIEREIGVIEVELHQLNKSMTIDYALKKELGYWKIWGMQINQTVQKGELVTY</sequence>
<evidence type="ECO:0000313" key="4">
    <source>
        <dbReference type="Proteomes" id="UP000031307"/>
    </source>
</evidence>
<feature type="transmembrane region" description="Helical" evidence="1">
    <location>
        <begin position="50"/>
        <end position="69"/>
    </location>
</feature>
<dbReference type="Proteomes" id="UP000031307">
    <property type="component" value="Unassembled WGS sequence"/>
</dbReference>
<organism evidence="3 4">
    <name type="scientific">Parachlamydia acanthamoebae</name>
    <dbReference type="NCBI Taxonomy" id="83552"/>
    <lineage>
        <taxon>Bacteria</taxon>
        <taxon>Pseudomonadati</taxon>
        <taxon>Chlamydiota</taxon>
        <taxon>Chlamydiia</taxon>
        <taxon>Parachlamydiales</taxon>
        <taxon>Parachlamydiaceae</taxon>
        <taxon>Parachlamydia</taxon>
    </lineage>
</organism>
<evidence type="ECO:0000313" key="3">
    <source>
        <dbReference type="EMBL" id="KIA76595.1"/>
    </source>
</evidence>
<dbReference type="Pfam" id="PF16156">
    <property type="entry name" value="DUF4864"/>
    <property type="match status" value="3"/>
</dbReference>
<evidence type="ECO:0000259" key="2">
    <source>
        <dbReference type="Pfam" id="PF13240"/>
    </source>
</evidence>
<accession>A0A0C1C623</accession>
<comment type="caution">
    <text evidence="3">The sequence shown here is derived from an EMBL/GenBank/DDBJ whole genome shotgun (WGS) entry which is preliminary data.</text>
</comment>
<keyword evidence="1" id="KW-0812">Transmembrane</keyword>
<dbReference type="EMBL" id="JSAM01000111">
    <property type="protein sequence ID" value="KIA76595.1"/>
    <property type="molecule type" value="Genomic_DNA"/>
</dbReference>
<reference evidence="3 4" key="1">
    <citation type="journal article" date="2014" name="Mol. Biol. Evol.">
        <title>Massive expansion of Ubiquitination-related gene families within the Chlamydiae.</title>
        <authorList>
            <person name="Domman D."/>
            <person name="Collingro A."/>
            <person name="Lagkouvardos I."/>
            <person name="Gehre L."/>
            <person name="Weinmaier T."/>
            <person name="Rattei T."/>
            <person name="Subtil A."/>
            <person name="Horn M."/>
        </authorList>
    </citation>
    <scope>NUCLEOTIDE SEQUENCE [LARGE SCALE GENOMIC DNA]</scope>
    <source>
        <strain evidence="3 4">OEW1</strain>
    </source>
</reference>
<dbReference type="Pfam" id="PF13240">
    <property type="entry name" value="Zn_Ribbon_1"/>
    <property type="match status" value="1"/>
</dbReference>
<name>A0A0C1C623_9BACT</name>
<feature type="domain" description="Zinc-ribbon" evidence="2">
    <location>
        <begin position="3"/>
        <end position="24"/>
    </location>
</feature>
<proteinExistence type="predicted"/>
<protein>
    <recommendedName>
        <fullName evidence="2">Zinc-ribbon domain-containing protein</fullName>
    </recommendedName>
</protein>
<dbReference type="InterPro" id="IPR026870">
    <property type="entry name" value="Zinc_ribbon_dom"/>
</dbReference>
<keyword evidence="1" id="KW-0472">Membrane</keyword>
<dbReference type="AlphaFoldDB" id="A0A0C1C623"/>
<keyword evidence="1" id="KW-1133">Transmembrane helix</keyword>
<gene>
    <name evidence="3" type="ORF">DB43_AA00200</name>
</gene>
<dbReference type="PATRIC" id="fig|83552.4.peg.2240"/>